<evidence type="ECO:0000313" key="2">
    <source>
        <dbReference type="Proteomes" id="UP001239111"/>
    </source>
</evidence>
<organism evidence="1 2">
    <name type="scientific">Eretmocerus hayati</name>
    <dbReference type="NCBI Taxonomy" id="131215"/>
    <lineage>
        <taxon>Eukaryota</taxon>
        <taxon>Metazoa</taxon>
        <taxon>Ecdysozoa</taxon>
        <taxon>Arthropoda</taxon>
        <taxon>Hexapoda</taxon>
        <taxon>Insecta</taxon>
        <taxon>Pterygota</taxon>
        <taxon>Neoptera</taxon>
        <taxon>Endopterygota</taxon>
        <taxon>Hymenoptera</taxon>
        <taxon>Apocrita</taxon>
        <taxon>Proctotrupomorpha</taxon>
        <taxon>Chalcidoidea</taxon>
        <taxon>Aphelinidae</taxon>
        <taxon>Aphelininae</taxon>
        <taxon>Eretmocerus</taxon>
    </lineage>
</organism>
<gene>
    <name evidence="1" type="ORF">QAD02_017414</name>
</gene>
<name>A0ACC2PE93_9HYME</name>
<keyword evidence="2" id="KW-1185">Reference proteome</keyword>
<accession>A0ACC2PE93</accession>
<comment type="caution">
    <text evidence="1">The sequence shown here is derived from an EMBL/GenBank/DDBJ whole genome shotgun (WGS) entry which is preliminary data.</text>
</comment>
<proteinExistence type="predicted"/>
<dbReference type="EMBL" id="CM056741">
    <property type="protein sequence ID" value="KAJ8681622.1"/>
    <property type="molecule type" value="Genomic_DNA"/>
</dbReference>
<protein>
    <submittedName>
        <fullName evidence="1">Uncharacterized protein</fullName>
    </submittedName>
</protein>
<evidence type="ECO:0000313" key="1">
    <source>
        <dbReference type="EMBL" id="KAJ8681622.1"/>
    </source>
</evidence>
<sequence>MDGLACQIDSATLSKLCSDLTFVGCCAVIAPNLRAPSCVMREQAAFQCVVSSPPDEELQPPAGRGVCPASSHQHQGPDGGNDSPSKGSRVLHLHLMLFAHLRTEAFGALSNIGNSNFEITLGDMLSEANNIV</sequence>
<dbReference type="Proteomes" id="UP001239111">
    <property type="component" value="Chromosome 1"/>
</dbReference>
<reference evidence="1" key="1">
    <citation type="submission" date="2023-04" db="EMBL/GenBank/DDBJ databases">
        <title>A chromosome-level genome assembly of the parasitoid wasp Eretmocerus hayati.</title>
        <authorList>
            <person name="Zhong Y."/>
            <person name="Liu S."/>
            <person name="Liu Y."/>
        </authorList>
    </citation>
    <scope>NUCLEOTIDE SEQUENCE</scope>
    <source>
        <strain evidence="1">ZJU_SS_LIU_2023</strain>
    </source>
</reference>